<sequence length="212" mass="23848">MNDAKESWIVMIVKHPLLRSTLLDDIEFKKTNEQIIAEKEIEEKRLDDEKIKVCPKCLQNYIPSKTSHGNCNYHDAFVYDLDKGTKMNSEQAQNVQQKALLLNQKAEEQPKLIWACCLALYGRDRGCKVDKCGLSEGLNDMNLSQKDPVQYMQKKFMNNEDAEKKIKEFAATLKTAAALSLPPPAATLIRPAGTSATTAPSGPLPPSRLRKR</sequence>
<dbReference type="EMBL" id="CAJNOG010000079">
    <property type="protein sequence ID" value="CAF0904013.1"/>
    <property type="molecule type" value="Genomic_DNA"/>
</dbReference>
<name>A0A813ZXI2_9BILA</name>
<dbReference type="Proteomes" id="UP000663845">
    <property type="component" value="Unassembled WGS sequence"/>
</dbReference>
<organism evidence="2 4">
    <name type="scientific">Adineta steineri</name>
    <dbReference type="NCBI Taxonomy" id="433720"/>
    <lineage>
        <taxon>Eukaryota</taxon>
        <taxon>Metazoa</taxon>
        <taxon>Spiralia</taxon>
        <taxon>Gnathifera</taxon>
        <taxon>Rotifera</taxon>
        <taxon>Eurotatoria</taxon>
        <taxon>Bdelloidea</taxon>
        <taxon>Adinetida</taxon>
        <taxon>Adinetidae</taxon>
        <taxon>Adineta</taxon>
    </lineage>
</organism>
<evidence type="ECO:0000313" key="3">
    <source>
        <dbReference type="EMBL" id="CAF3803753.1"/>
    </source>
</evidence>
<feature type="region of interest" description="Disordered" evidence="1">
    <location>
        <begin position="188"/>
        <end position="212"/>
    </location>
</feature>
<evidence type="ECO:0000256" key="1">
    <source>
        <dbReference type="SAM" id="MobiDB-lite"/>
    </source>
</evidence>
<evidence type="ECO:0000313" key="2">
    <source>
        <dbReference type="EMBL" id="CAF0904013.1"/>
    </source>
</evidence>
<dbReference type="AlphaFoldDB" id="A0A813ZXI2"/>
<accession>A0A813ZXI2</accession>
<dbReference type="Proteomes" id="UP000663844">
    <property type="component" value="Unassembled WGS sequence"/>
</dbReference>
<reference evidence="2" key="1">
    <citation type="submission" date="2021-02" db="EMBL/GenBank/DDBJ databases">
        <authorList>
            <person name="Nowell W R."/>
        </authorList>
    </citation>
    <scope>NUCLEOTIDE SEQUENCE</scope>
</reference>
<protein>
    <submittedName>
        <fullName evidence="2">Uncharacterized protein</fullName>
    </submittedName>
</protein>
<comment type="caution">
    <text evidence="2">The sequence shown here is derived from an EMBL/GenBank/DDBJ whole genome shotgun (WGS) entry which is preliminary data.</text>
</comment>
<gene>
    <name evidence="2" type="ORF">JYZ213_LOCUS10709</name>
    <name evidence="3" type="ORF">OXD698_LOCUS18415</name>
</gene>
<dbReference type="EMBL" id="CAJOAZ010001360">
    <property type="protein sequence ID" value="CAF3803753.1"/>
    <property type="molecule type" value="Genomic_DNA"/>
</dbReference>
<proteinExistence type="predicted"/>
<evidence type="ECO:0000313" key="4">
    <source>
        <dbReference type="Proteomes" id="UP000663845"/>
    </source>
</evidence>